<dbReference type="PATRIC" id="fig|632772.20.peg.3779"/>
<evidence type="ECO:0000256" key="1">
    <source>
        <dbReference type="SAM" id="SignalP"/>
    </source>
</evidence>
<evidence type="ECO:0000313" key="3">
    <source>
        <dbReference type="Proteomes" id="UP000002212"/>
    </source>
</evidence>
<proteinExistence type="predicted"/>
<name>C1B845_RHOOB</name>
<keyword evidence="1" id="KW-0732">Signal</keyword>
<organism evidence="2 3">
    <name type="scientific">Rhodococcus opacus (strain B4)</name>
    <dbReference type="NCBI Taxonomy" id="632772"/>
    <lineage>
        <taxon>Bacteria</taxon>
        <taxon>Bacillati</taxon>
        <taxon>Actinomycetota</taxon>
        <taxon>Actinomycetes</taxon>
        <taxon>Mycobacteriales</taxon>
        <taxon>Nocardiaceae</taxon>
        <taxon>Rhodococcus</taxon>
    </lineage>
</organism>
<dbReference type="HOGENOM" id="CLU_170373_0_0_11"/>
<dbReference type="RefSeq" id="WP_012690787.1">
    <property type="nucleotide sequence ID" value="NC_012522.1"/>
</dbReference>
<dbReference type="OrthoDB" id="4482980at2"/>
<evidence type="ECO:0000313" key="2">
    <source>
        <dbReference type="EMBL" id="BAH51848.1"/>
    </source>
</evidence>
<dbReference type="Proteomes" id="UP000002212">
    <property type="component" value="Chromosome"/>
</dbReference>
<reference evidence="2 3" key="1">
    <citation type="submission" date="2009-03" db="EMBL/GenBank/DDBJ databases">
        <title>Comparison of the complete genome sequences of Rhodococcus erythropolis PR4 and Rhodococcus opacus B4.</title>
        <authorList>
            <person name="Takarada H."/>
            <person name="Sekine M."/>
            <person name="Hosoyama A."/>
            <person name="Yamada R."/>
            <person name="Fujisawa T."/>
            <person name="Omata S."/>
            <person name="Shimizu A."/>
            <person name="Tsukatani N."/>
            <person name="Tanikawa S."/>
            <person name="Fujita N."/>
            <person name="Harayama S."/>
        </authorList>
    </citation>
    <scope>NUCLEOTIDE SEQUENCE [LARGE SCALE GENOMIC DNA]</scope>
    <source>
        <strain evidence="2 3">B4</strain>
    </source>
</reference>
<gene>
    <name evidence="2" type="ordered locus">ROP_36010</name>
</gene>
<feature type="chain" id="PRO_5002904955" description="Secreted protein" evidence="1">
    <location>
        <begin position="28"/>
        <end position="105"/>
    </location>
</feature>
<sequence>MSRFPRLALVAAMAVAVLSLTAAPAHAAPPPVPGGCALQTFLIGAMSTCDPGTVNTHQVSMGCQLLFGFPYQTAIVWGPEVPTSLPSIALCPPLHYGLVGTVHTR</sequence>
<evidence type="ECO:0008006" key="4">
    <source>
        <dbReference type="Google" id="ProtNLM"/>
    </source>
</evidence>
<dbReference type="AlphaFoldDB" id="C1B845"/>
<accession>C1B845</accession>
<dbReference type="EMBL" id="AP011115">
    <property type="protein sequence ID" value="BAH51848.1"/>
    <property type="molecule type" value="Genomic_DNA"/>
</dbReference>
<feature type="signal peptide" evidence="1">
    <location>
        <begin position="1"/>
        <end position="27"/>
    </location>
</feature>
<protein>
    <recommendedName>
        <fullName evidence="4">Secreted protein</fullName>
    </recommendedName>
</protein>
<dbReference type="KEGG" id="rop:ROP_36010"/>